<feature type="chain" id="PRO_5031038665" description="SnoaL-like domain-containing protein" evidence="1">
    <location>
        <begin position="24"/>
        <end position="188"/>
    </location>
</feature>
<dbReference type="InterPro" id="IPR032710">
    <property type="entry name" value="NTF2-like_dom_sf"/>
</dbReference>
<protein>
    <recommendedName>
        <fullName evidence="4">SnoaL-like domain-containing protein</fullName>
    </recommendedName>
</protein>
<dbReference type="EMBL" id="JACIDG010000008">
    <property type="protein sequence ID" value="MBB3916203.1"/>
    <property type="molecule type" value="Genomic_DNA"/>
</dbReference>
<name>A0A7W6FJF8_9HYPH</name>
<evidence type="ECO:0000256" key="1">
    <source>
        <dbReference type="SAM" id="SignalP"/>
    </source>
</evidence>
<proteinExistence type="predicted"/>
<evidence type="ECO:0000313" key="3">
    <source>
        <dbReference type="Proteomes" id="UP000545490"/>
    </source>
</evidence>
<accession>A0A7W6FJF8</accession>
<comment type="caution">
    <text evidence="2">The sequence shown here is derived from an EMBL/GenBank/DDBJ whole genome shotgun (WGS) entry which is preliminary data.</text>
</comment>
<dbReference type="AlphaFoldDB" id="A0A7W6FJF8"/>
<dbReference type="SUPFAM" id="SSF54427">
    <property type="entry name" value="NTF2-like"/>
    <property type="match status" value="1"/>
</dbReference>
<organism evidence="2 3">
    <name type="scientific">Rhizobium fabae</name>
    <dbReference type="NCBI Taxonomy" id="573179"/>
    <lineage>
        <taxon>Bacteria</taxon>
        <taxon>Pseudomonadati</taxon>
        <taxon>Pseudomonadota</taxon>
        <taxon>Alphaproteobacteria</taxon>
        <taxon>Hyphomicrobiales</taxon>
        <taxon>Rhizobiaceae</taxon>
        <taxon>Rhizobium/Agrobacterium group</taxon>
        <taxon>Rhizobium</taxon>
    </lineage>
</organism>
<dbReference type="RefSeq" id="WP_164737553.1">
    <property type="nucleotide sequence ID" value="NZ_JACIDG010000008.1"/>
</dbReference>
<gene>
    <name evidence="2" type="ORF">GGQ65_003503</name>
</gene>
<keyword evidence="1" id="KW-0732">Signal</keyword>
<reference evidence="2 3" key="1">
    <citation type="submission" date="2020-08" db="EMBL/GenBank/DDBJ databases">
        <title>Genomic Encyclopedia of Type Strains, Phase IV (KMG-IV): sequencing the most valuable type-strain genomes for metagenomic binning, comparative biology and taxonomic classification.</title>
        <authorList>
            <person name="Goeker M."/>
        </authorList>
    </citation>
    <scope>NUCLEOTIDE SEQUENCE [LARGE SCALE GENOMIC DNA]</scope>
    <source>
        <strain evidence="2 3">DSM 19331</strain>
    </source>
</reference>
<feature type="signal peptide" evidence="1">
    <location>
        <begin position="1"/>
        <end position="23"/>
    </location>
</feature>
<sequence>MTNIKITLAAALVLGICAGPVAAQDSTCPREGAEAPLGLHADWIMKGWERHEGDGKFVFAEKLNKYYDLENTKGVFYDNFAPGSTQLFDNSARYGANWEALQNAARSVRHGLTGGHDAIVGDTVASTTLGFVGRIDRFDGKVIAFDGRSQLGWECTGGKWKIRHELNYAWVVEPETIQSFLGKTEAAQ</sequence>
<dbReference type="Proteomes" id="UP000545490">
    <property type="component" value="Unassembled WGS sequence"/>
</dbReference>
<evidence type="ECO:0000313" key="2">
    <source>
        <dbReference type="EMBL" id="MBB3916203.1"/>
    </source>
</evidence>
<evidence type="ECO:0008006" key="4">
    <source>
        <dbReference type="Google" id="ProtNLM"/>
    </source>
</evidence>